<protein>
    <submittedName>
        <fullName evidence="12">ATP-binding cassette sub-family A member 4</fullName>
    </submittedName>
</protein>
<dbReference type="PANTHER" id="PTHR19229:SF209">
    <property type="entry name" value="ATP-BINDING CASSETTE SUB-FAMILY A MEMBER 5 ISOFORM X1"/>
    <property type="match status" value="1"/>
</dbReference>
<feature type="transmembrane region" description="Helical" evidence="10">
    <location>
        <begin position="1074"/>
        <end position="1092"/>
    </location>
</feature>
<feature type="transmembrane region" description="Helical" evidence="10">
    <location>
        <begin position="1296"/>
        <end position="1316"/>
    </location>
</feature>
<organism evidence="12">
    <name type="scientific">Diaphorina citri</name>
    <name type="common">Asian citrus psyllid</name>
    <dbReference type="NCBI Taxonomy" id="121845"/>
    <lineage>
        <taxon>Eukaryota</taxon>
        <taxon>Metazoa</taxon>
        <taxon>Ecdysozoa</taxon>
        <taxon>Arthropoda</taxon>
        <taxon>Hexapoda</taxon>
        <taxon>Insecta</taxon>
        <taxon>Pterygota</taxon>
        <taxon>Neoptera</taxon>
        <taxon>Paraneoptera</taxon>
        <taxon>Hemiptera</taxon>
        <taxon>Sternorrhyncha</taxon>
        <taxon>Psylloidea</taxon>
        <taxon>Psyllidae</taxon>
        <taxon>Diaphorininae</taxon>
        <taxon>Diaphorina</taxon>
    </lineage>
</organism>
<dbReference type="InterPro" id="IPR003593">
    <property type="entry name" value="AAA+_ATPase"/>
</dbReference>
<accession>A0A410GHQ8</accession>
<dbReference type="SMART" id="SM00382">
    <property type="entry name" value="AAA"/>
    <property type="match status" value="2"/>
</dbReference>
<keyword evidence="4 10" id="KW-0812">Transmembrane</keyword>
<dbReference type="GO" id="GO:0005524">
    <property type="term" value="F:ATP binding"/>
    <property type="evidence" value="ECO:0007669"/>
    <property type="project" value="UniProtKB-KW"/>
</dbReference>
<feature type="transmembrane region" description="Helical" evidence="10">
    <location>
        <begin position="280"/>
        <end position="302"/>
    </location>
</feature>
<feature type="region of interest" description="Disordered" evidence="9">
    <location>
        <begin position="994"/>
        <end position="1037"/>
    </location>
</feature>
<dbReference type="EMBL" id="MH172493">
    <property type="protein sequence ID" value="QAA95900.1"/>
    <property type="molecule type" value="mRNA"/>
</dbReference>
<dbReference type="PROSITE" id="PS50893">
    <property type="entry name" value="ABC_TRANSPORTER_2"/>
    <property type="match status" value="2"/>
</dbReference>
<feature type="transmembrane region" description="Helical" evidence="10">
    <location>
        <begin position="1377"/>
        <end position="1402"/>
    </location>
</feature>
<proteinExistence type="evidence at transcript level"/>
<evidence type="ECO:0000256" key="5">
    <source>
        <dbReference type="ARBA" id="ARBA00022741"/>
    </source>
</evidence>
<keyword evidence="5" id="KW-0547">Nucleotide-binding</keyword>
<dbReference type="CDD" id="cd03263">
    <property type="entry name" value="ABC_subfamily_A"/>
    <property type="match status" value="2"/>
</dbReference>
<evidence type="ECO:0000256" key="8">
    <source>
        <dbReference type="ARBA" id="ARBA00023136"/>
    </source>
</evidence>
<evidence type="ECO:0000256" key="9">
    <source>
        <dbReference type="SAM" id="MobiDB-lite"/>
    </source>
</evidence>
<dbReference type="PROSITE" id="PS00211">
    <property type="entry name" value="ABC_TRANSPORTER_1"/>
    <property type="match status" value="1"/>
</dbReference>
<dbReference type="GO" id="GO:0140359">
    <property type="term" value="F:ABC-type transporter activity"/>
    <property type="evidence" value="ECO:0007669"/>
    <property type="project" value="InterPro"/>
</dbReference>
<dbReference type="InterPro" id="IPR017871">
    <property type="entry name" value="ABC_transporter-like_CS"/>
</dbReference>
<evidence type="ECO:0000256" key="3">
    <source>
        <dbReference type="ARBA" id="ARBA00022448"/>
    </source>
</evidence>
<evidence type="ECO:0000256" key="4">
    <source>
        <dbReference type="ARBA" id="ARBA00022692"/>
    </source>
</evidence>
<dbReference type="Gene3D" id="3.40.50.300">
    <property type="entry name" value="P-loop containing nucleotide triphosphate hydrolases"/>
    <property type="match status" value="2"/>
</dbReference>
<dbReference type="GO" id="GO:0005319">
    <property type="term" value="F:lipid transporter activity"/>
    <property type="evidence" value="ECO:0007669"/>
    <property type="project" value="TreeGrafter"/>
</dbReference>
<dbReference type="PANTHER" id="PTHR19229">
    <property type="entry name" value="ATP-BINDING CASSETTE TRANSPORTER SUBFAMILY A ABCA"/>
    <property type="match status" value="1"/>
</dbReference>
<feature type="transmembrane region" description="Helical" evidence="10">
    <location>
        <begin position="1337"/>
        <end position="1365"/>
    </location>
</feature>
<dbReference type="InterPro" id="IPR026082">
    <property type="entry name" value="ABCA"/>
</dbReference>
<name>A0A410GHQ8_DIACI</name>
<feature type="transmembrane region" description="Helical" evidence="10">
    <location>
        <begin position="358"/>
        <end position="379"/>
    </location>
</feature>
<dbReference type="InterPro" id="IPR003439">
    <property type="entry name" value="ABC_transporter-like_ATP-bd"/>
</dbReference>
<evidence type="ECO:0000256" key="7">
    <source>
        <dbReference type="ARBA" id="ARBA00022989"/>
    </source>
</evidence>
<comment type="similarity">
    <text evidence="2">Belongs to the ABC transporter superfamily. ABCA family.</text>
</comment>
<feature type="domain" description="ABC transporter" evidence="11">
    <location>
        <begin position="1583"/>
        <end position="1825"/>
    </location>
</feature>
<feature type="transmembrane region" description="Helical" evidence="10">
    <location>
        <begin position="1414"/>
        <end position="1433"/>
    </location>
</feature>
<evidence type="ECO:0000256" key="6">
    <source>
        <dbReference type="ARBA" id="ARBA00022840"/>
    </source>
</evidence>
<feature type="domain" description="ABC transporter" evidence="11">
    <location>
        <begin position="655"/>
        <end position="891"/>
    </location>
</feature>
<comment type="subcellular location">
    <subcellularLocation>
        <location evidence="1">Membrane</location>
        <topology evidence="1">Multi-pass membrane protein</topology>
    </subcellularLocation>
</comment>
<evidence type="ECO:0000256" key="1">
    <source>
        <dbReference type="ARBA" id="ARBA00004141"/>
    </source>
</evidence>
<dbReference type="Pfam" id="PF12698">
    <property type="entry name" value="ABC2_membrane_3"/>
    <property type="match status" value="2"/>
</dbReference>
<keyword evidence="6 12" id="KW-0067">ATP-binding</keyword>
<evidence type="ECO:0000259" key="11">
    <source>
        <dbReference type="PROSITE" id="PS50893"/>
    </source>
</evidence>
<dbReference type="Pfam" id="PF00005">
    <property type="entry name" value="ABC_tran"/>
    <property type="match status" value="2"/>
</dbReference>
<feature type="transmembrane region" description="Helical" evidence="10">
    <location>
        <begin position="322"/>
        <end position="346"/>
    </location>
</feature>
<feature type="transmembrane region" description="Helical" evidence="10">
    <location>
        <begin position="457"/>
        <end position="482"/>
    </location>
</feature>
<reference evidence="12" key="1">
    <citation type="submission" date="2018-04" db="EMBL/GenBank/DDBJ databases">
        <title>The ABC transporter gene family of Asian Citrus Psyllid, Diaphorina citri.</title>
        <authorList>
            <person name="Wang Z."/>
            <person name="Zeng X."/>
        </authorList>
    </citation>
    <scope>NUCLEOTIDE SEQUENCE</scope>
</reference>
<dbReference type="GO" id="GO:0016020">
    <property type="term" value="C:membrane"/>
    <property type="evidence" value="ECO:0007669"/>
    <property type="project" value="UniProtKB-SubCell"/>
</dbReference>
<feature type="compositionally biased region" description="Basic residues" evidence="9">
    <location>
        <begin position="994"/>
        <end position="1005"/>
    </location>
</feature>
<keyword evidence="8 10" id="KW-0472">Membrane</keyword>
<evidence type="ECO:0000256" key="10">
    <source>
        <dbReference type="SAM" id="Phobius"/>
    </source>
</evidence>
<gene>
    <name evidence="12" type="primary">ABCA4</name>
</gene>
<feature type="transmembrane region" description="Helical" evidence="10">
    <location>
        <begin position="385"/>
        <end position="405"/>
    </location>
</feature>
<feature type="compositionally biased region" description="Polar residues" evidence="9">
    <location>
        <begin position="1006"/>
        <end position="1028"/>
    </location>
</feature>
<keyword evidence="3" id="KW-0813">Transport</keyword>
<dbReference type="InterPro" id="IPR013525">
    <property type="entry name" value="ABC2_TM"/>
</dbReference>
<keyword evidence="7 10" id="KW-1133">Transmembrane helix</keyword>
<sequence length="2001" mass="225774">MRYKDAAPHHQAGVFTQLCGMLKRHITLKRRDTRRTVSEILLPLYSLFLLITLKLAVPNPNYHAQSSSPHQFRFLKDLEFLYRNESHIAVVPNTIETQNFTQRMLDFYHTHAGENAANFSAESQFRFFNSSEDLVAAYFKKASSIAYAIVFNQTTGTIRYELRTNPSDRHTPTTSVLYSPENACRHQESQMEMALKESHLNLKLGKTAAEDNLTHPLFKPDADDCPADDYVTSGFLALQYWIDATFLNNQHDHKFEIPYVQLQKFPKGAYTGDWLLGLRLIIPIYIVMSLSQFLTYLILGIVGEKESKLKEGMKIMGLRDPAYWLSWFIVYAAIVTFHSSLAAFLLSWLKVFQHTNIVILYLLLISYSFSLIMFSFFLTPFFDKAASAGIVASFVVSIVSLLYFLQIFLSKSPTFVFWLMSLMSSAGFALAMDKALVLELSGEGVQWSNLFQNDSNVGLSFGQSLIMMFIDIILYGTLAYYLDNVLPSQYGNRKAPLFFLKSSFWSQKKICRQRQPENYVQYNANVNQVFTSDCEDEHSVQVLPNEEADQIRTILNENPRTILDENPRETSIPDIITDNAFHSSFGIIVKKNKINLNTNFPLEEPDVTEMNKHERVNGDVIKAVPKAVSNGTVERNHYPDDIEPVSADLIGREAIVIENLSKEFSGCRKKTTKALENVHLTIYEGQITAILGHNGAGKTTLFNILTGLTLPTSGTAYVYGYDVKDPDGMAMIRRMIGVCPQSNLLYLLLTPKEHLEFYAHLKGIPQSKRDAEISKTLRDVDLDDKADVLTKYLSGGQKRKLSVAIAILGDPKIIILDEPTAGIDPYSRRHMWTILQKKRPGRVILLTTHFMDEADILADRKAVISKGQIRCCGSSLFLKNKFGIGYHLTLVLDTVSHEEAISRLIERHIPSAERTRRHGKELSFILPYNAVDKFAALFLAIEEDIKREESQLGVASYGVSMTTLEEVFLQLEKDEKESDTKTGPIENISKTIVKNRRKRPRRRNKYSTLESEAGDTGTTMETVNQDATSKPGGEDDKIAGIGHESVVIERSELQVFAAITRLRLIRLFRDGQKLYIMLIIPLIFAAIGMYMHRNVNIDFVTKPLNLSQYSYTDSYKVAVHVANSTDAQRFLSYFDNSSITLYNGSYPSLLSYNQTMPLLGAINVYGANNFTLVYNDTCQHALPILLNLLDNVYDRYLKEADHLKSSSSLQTIFHNLLSSGDLGTTTNTQITTDNLNTTTDSQSTTKNRKMFVNSRTPSTSYRTRPRTLESVSYSTIKAEVQPLPLTSMTQNFSTGLFSMSLFLGMVFVLIPVNMSVELVMDRENKSKNQLRVNGLGAVIYFISHFLILIFLIIVVYLGLLTLIYIFNLSFLKNKISFIVMGFLISLVTPSLILFCTCLSYFFNRSNTARSIMPNIVTVFAFIPFVMVSCSHMYNIGDGLYHRLHSFFCLVDTIYIPYSIIYFMDIIHINCELHNNCPSLTFADYLSYPELRTIAWSSIAQIPVLFGFLLYLDAKKSGSRHLDIVRQLCGWSRPVTGEEYQRASLKDLSVEEGEEEGGDEDVLMEKNKVKDLVECNAVYNQPVVLLQNLTKVYNKGSNKAKDLWKKEKVAVKNLNLSIGQGEVFGLLGHNGAGKTTTLKIMTYEEMPTSGLVQIGGHNITTNFGTAFHLIGYCPQHNALWSNITLREHMETYAAIRGVPNSDIPRLVNSFIDGLHIGDHADKEVYECSGGTRRKLSYALAMIGNPRIVLLDEPSTGMDPKSKRFLWDTILASFQGSRGALLTTHSMEEADALCSRVGIMVQGQLRCIGSTQHLKNQYGAGYTLEIKMQVTSYHSEDTTLTHVTTIQVSNYHSEDTTLTHVTTIQVSNYHSEDTTLTHVTTIQVSNYHSEDTTLTHVTTIQNSSAAPESQHRTSAPQNSKAAQIKHLVSRLFQNHANVEEEFVDRIVFSVPQDSVTSLADTFVALEKAKTELNIEEYSFSQTTLEQVYLKFAQTRKEKPVTDV</sequence>
<dbReference type="SUPFAM" id="SSF52540">
    <property type="entry name" value="P-loop containing nucleoside triphosphate hydrolases"/>
    <property type="match status" value="2"/>
</dbReference>
<evidence type="ECO:0000313" key="12">
    <source>
        <dbReference type="EMBL" id="QAA95900.1"/>
    </source>
</evidence>
<dbReference type="GO" id="GO:0016887">
    <property type="term" value="F:ATP hydrolysis activity"/>
    <property type="evidence" value="ECO:0007669"/>
    <property type="project" value="InterPro"/>
</dbReference>
<dbReference type="FunFam" id="3.40.50.300:FF:000335">
    <property type="entry name" value="ATP binding cassette subfamily A member 5"/>
    <property type="match status" value="1"/>
</dbReference>
<dbReference type="InterPro" id="IPR027417">
    <property type="entry name" value="P-loop_NTPase"/>
</dbReference>
<evidence type="ECO:0000256" key="2">
    <source>
        <dbReference type="ARBA" id="ARBA00008869"/>
    </source>
</evidence>
<dbReference type="FunFam" id="3.40.50.300:FF:000933">
    <property type="entry name" value="ABC transporter A family member 7"/>
    <property type="match status" value="1"/>
</dbReference>
<dbReference type="CDD" id="cd06174">
    <property type="entry name" value="MFS"/>
    <property type="match status" value="1"/>
</dbReference>